<feature type="region of interest" description="Disordered" evidence="1">
    <location>
        <begin position="95"/>
        <end position="114"/>
    </location>
</feature>
<comment type="caution">
    <text evidence="2">The sequence shown here is derived from an EMBL/GenBank/DDBJ whole genome shotgun (WGS) entry which is preliminary data.</text>
</comment>
<evidence type="ECO:0000256" key="1">
    <source>
        <dbReference type="SAM" id="MobiDB-lite"/>
    </source>
</evidence>
<keyword evidence="3" id="KW-1185">Reference proteome</keyword>
<reference evidence="2 3" key="1">
    <citation type="submission" date="2019-05" db="EMBL/GenBank/DDBJ databases">
        <title>Another draft genome of Portunus trituberculatus and its Hox gene families provides insights of decapod evolution.</title>
        <authorList>
            <person name="Jeong J.-H."/>
            <person name="Song I."/>
            <person name="Kim S."/>
            <person name="Choi T."/>
            <person name="Kim D."/>
            <person name="Ryu S."/>
            <person name="Kim W."/>
        </authorList>
    </citation>
    <scope>NUCLEOTIDE SEQUENCE [LARGE SCALE GENOMIC DNA]</scope>
    <source>
        <tissue evidence="2">Muscle</tissue>
    </source>
</reference>
<accession>A0A5B7FHT1</accession>
<sequence>MPSPARCHEGPGNGTSAAEADMRGQGRATHVPTSIHTGKGDLTTNLSLSQNNKSLALQTLGAQPWDGKWHACLPRDTSMKVRGPPAILVERPAARTQPCTPPTRPSRPARRPHHTAPTFLHTYLSGPVASYPLRLLYQPWSCFTLDRRRHTTQTSTMYSSADDRIINRLDNIMRLRN</sequence>
<feature type="region of interest" description="Disordered" evidence="1">
    <location>
        <begin position="1"/>
        <end position="42"/>
    </location>
</feature>
<evidence type="ECO:0000313" key="2">
    <source>
        <dbReference type="EMBL" id="MPC47150.1"/>
    </source>
</evidence>
<name>A0A5B7FHT1_PORTR</name>
<dbReference type="AlphaFoldDB" id="A0A5B7FHT1"/>
<evidence type="ECO:0000313" key="3">
    <source>
        <dbReference type="Proteomes" id="UP000324222"/>
    </source>
</evidence>
<gene>
    <name evidence="2" type="ORF">E2C01_040886</name>
</gene>
<proteinExistence type="predicted"/>
<dbReference type="EMBL" id="VSRR010007579">
    <property type="protein sequence ID" value="MPC47150.1"/>
    <property type="molecule type" value="Genomic_DNA"/>
</dbReference>
<protein>
    <submittedName>
        <fullName evidence="2">Uncharacterized protein</fullName>
    </submittedName>
</protein>
<dbReference type="Proteomes" id="UP000324222">
    <property type="component" value="Unassembled WGS sequence"/>
</dbReference>
<feature type="compositionally biased region" description="Polar residues" evidence="1">
    <location>
        <begin position="31"/>
        <end position="42"/>
    </location>
</feature>
<organism evidence="2 3">
    <name type="scientific">Portunus trituberculatus</name>
    <name type="common">Swimming crab</name>
    <name type="synonym">Neptunus trituberculatus</name>
    <dbReference type="NCBI Taxonomy" id="210409"/>
    <lineage>
        <taxon>Eukaryota</taxon>
        <taxon>Metazoa</taxon>
        <taxon>Ecdysozoa</taxon>
        <taxon>Arthropoda</taxon>
        <taxon>Crustacea</taxon>
        <taxon>Multicrustacea</taxon>
        <taxon>Malacostraca</taxon>
        <taxon>Eumalacostraca</taxon>
        <taxon>Eucarida</taxon>
        <taxon>Decapoda</taxon>
        <taxon>Pleocyemata</taxon>
        <taxon>Brachyura</taxon>
        <taxon>Eubrachyura</taxon>
        <taxon>Portunoidea</taxon>
        <taxon>Portunidae</taxon>
        <taxon>Portuninae</taxon>
        <taxon>Portunus</taxon>
    </lineage>
</organism>